<evidence type="ECO:0000256" key="9">
    <source>
        <dbReference type="ARBA" id="ARBA00022989"/>
    </source>
</evidence>
<evidence type="ECO:0000256" key="15">
    <source>
        <dbReference type="SAM" id="MobiDB-lite"/>
    </source>
</evidence>
<evidence type="ECO:0000256" key="2">
    <source>
        <dbReference type="ARBA" id="ARBA00004922"/>
    </source>
</evidence>
<dbReference type="PANTHER" id="PTHR12646:SF0">
    <property type="entry name" value="DOL-P-MAN:MAN(5)GLCNAC(2)-PP-DOL ALPHA-1,3-MANNOSYLTRANSFERASE"/>
    <property type="match status" value="1"/>
</dbReference>
<evidence type="ECO:0000256" key="10">
    <source>
        <dbReference type="ARBA" id="ARBA00023136"/>
    </source>
</evidence>
<dbReference type="PANTHER" id="PTHR12646">
    <property type="entry name" value="NOT56 - RELATED"/>
    <property type="match status" value="1"/>
</dbReference>
<dbReference type="EC" id="2.4.1.258" evidence="3 14"/>
<dbReference type="UniPathway" id="UPA00378"/>
<organism evidence="16">
    <name type="scientific">Phaffia rhodozyma</name>
    <name type="common">Yeast</name>
    <name type="synonym">Xanthophyllomyces dendrorhous</name>
    <dbReference type="NCBI Taxonomy" id="264483"/>
    <lineage>
        <taxon>Eukaryota</taxon>
        <taxon>Fungi</taxon>
        <taxon>Dikarya</taxon>
        <taxon>Basidiomycota</taxon>
        <taxon>Agaricomycotina</taxon>
        <taxon>Tremellomycetes</taxon>
        <taxon>Cystofilobasidiales</taxon>
        <taxon>Mrakiaceae</taxon>
        <taxon>Phaffia</taxon>
    </lineage>
</organism>
<protein>
    <recommendedName>
        <fullName evidence="4 14">Dol-P-Man:Man(5)GlcNAc(2)-PP-Dol alpha-1,3-mannosyltransferase</fullName>
        <ecNumber evidence="3 14">2.4.1.258</ecNumber>
    </recommendedName>
    <alternativeName>
        <fullName evidence="14">Dol-P-Man-dependent alpha(1-3)-mannosyltransferase</fullName>
    </alternativeName>
</protein>
<reference evidence="16" key="1">
    <citation type="submission" date="2014-08" db="EMBL/GenBank/DDBJ databases">
        <authorList>
            <person name="Sharma Rahul"/>
            <person name="Thines Marco"/>
        </authorList>
    </citation>
    <scope>NUCLEOTIDE SEQUENCE</scope>
</reference>
<feature type="region of interest" description="Disordered" evidence="15">
    <location>
        <begin position="436"/>
        <end position="458"/>
    </location>
</feature>
<keyword evidence="5 14" id="KW-0328">Glycosyltransferase</keyword>
<evidence type="ECO:0000256" key="14">
    <source>
        <dbReference type="RuleBase" id="RU364047"/>
    </source>
</evidence>
<dbReference type="GO" id="GO:0005789">
    <property type="term" value="C:endoplasmic reticulum membrane"/>
    <property type="evidence" value="ECO:0007669"/>
    <property type="project" value="UniProtKB-SubCell"/>
</dbReference>
<dbReference type="InterPro" id="IPR007873">
    <property type="entry name" value="Glycosyltransferase_ALG3"/>
</dbReference>
<feature type="transmembrane region" description="Helical" evidence="14">
    <location>
        <begin position="409"/>
        <end position="427"/>
    </location>
</feature>
<keyword evidence="7 14" id="KW-0812">Transmembrane</keyword>
<dbReference type="GO" id="GO:0052925">
    <property type="term" value="F:dol-P-Man:Man(5)GlcNAc(2)-PP-Dol alpha-1,3-mannosyltransferase activity"/>
    <property type="evidence" value="ECO:0007669"/>
    <property type="project" value="UniProtKB-EC"/>
</dbReference>
<comment type="similarity">
    <text evidence="13">Belongs to the glycosyltransferase ALG3 family.</text>
</comment>
<comment type="catalytic activity">
    <reaction evidence="12 14">
        <text>an alpha-D-Man-(1-&gt;2)-alpha-D-Man-(1-&gt;2)-alpha-D-Man-(1-&gt;3)-[alpha-D-Man-(1-&gt;6)]-beta-D-Man-(1-&gt;4)-beta-D-GlcNAc-(1-&gt;4)-alpha-D-GlcNAc-diphospho-di-trans,poly-cis-dolichol + a di-trans,poly-cis-dolichyl beta-D-mannosyl phosphate = an alpha-D-Man-(1-&gt;2)-alpha-D-Man-(1-&gt;2)-alpha-D-Man-(1-&gt;3)-[alpha-D-Man-(1-&gt;3)-alpha-D-Man-(1-&gt;6)]-beta-D-Man-(1-&gt;4)-beta-D-GlcNAc-(1-&gt;4)-alpha-D-GlcNAc-diphospho-di-trans,poly-cis-dolichol + a di-trans,poly-cis-dolichyl phosphate + H(+)</text>
        <dbReference type="Rhea" id="RHEA:29527"/>
        <dbReference type="Rhea" id="RHEA-COMP:19498"/>
        <dbReference type="Rhea" id="RHEA-COMP:19501"/>
        <dbReference type="Rhea" id="RHEA-COMP:19516"/>
        <dbReference type="Rhea" id="RHEA-COMP:19517"/>
        <dbReference type="ChEBI" id="CHEBI:15378"/>
        <dbReference type="ChEBI" id="CHEBI:57683"/>
        <dbReference type="ChEBI" id="CHEBI:58211"/>
        <dbReference type="ChEBI" id="CHEBI:132515"/>
        <dbReference type="ChEBI" id="CHEBI:132516"/>
        <dbReference type="EC" id="2.4.1.258"/>
    </reaction>
    <physiologicalReaction direction="left-to-right" evidence="12 14">
        <dbReference type="Rhea" id="RHEA:29528"/>
    </physiologicalReaction>
</comment>
<evidence type="ECO:0000256" key="3">
    <source>
        <dbReference type="ARBA" id="ARBA00011964"/>
    </source>
</evidence>
<keyword evidence="10 14" id="KW-0472">Membrane</keyword>
<keyword evidence="9 14" id="KW-1133">Transmembrane helix</keyword>
<accession>A0A0F7SHH8</accession>
<dbReference type="AlphaFoldDB" id="A0A0F7SHH8"/>
<evidence type="ECO:0000256" key="13">
    <source>
        <dbReference type="ARBA" id="ARBA00093457"/>
    </source>
</evidence>
<evidence type="ECO:0000256" key="5">
    <source>
        <dbReference type="ARBA" id="ARBA00022676"/>
    </source>
</evidence>
<feature type="transmembrane region" description="Helical" evidence="14">
    <location>
        <begin position="128"/>
        <end position="149"/>
    </location>
</feature>
<dbReference type="Pfam" id="PF05208">
    <property type="entry name" value="ALG3"/>
    <property type="match status" value="1"/>
</dbReference>
<name>A0A0F7SHH8_PHARH</name>
<evidence type="ECO:0000256" key="12">
    <source>
        <dbReference type="ARBA" id="ARBA00049506"/>
    </source>
</evidence>
<evidence type="ECO:0000256" key="7">
    <source>
        <dbReference type="ARBA" id="ARBA00022692"/>
    </source>
</evidence>
<feature type="transmembrane region" description="Helical" evidence="14">
    <location>
        <begin position="376"/>
        <end position="397"/>
    </location>
</feature>
<feature type="transmembrane region" description="Helical" evidence="14">
    <location>
        <begin position="36"/>
        <end position="58"/>
    </location>
</feature>
<proteinExistence type="inferred from homology"/>
<comment type="pathway">
    <text evidence="2 14">Protein modification; protein glycosylation.</text>
</comment>
<sequence>MAPVGLSNPASKHGKEATLRELVGLIRSILTDPACYWYLAGLLAIGELILGGLIIRFVPYTEIDYKAYMEQVGGFLGGERDYSKLEGGTGPLVYPALHLYIYTLLSHLPSHPQALLASLFPPEIHPHLLPQLIFLALYLGQFLLTALVYKKARMPQYALIPLTLSKRAHSIYMLRLFGDPWAVGLVWASIWLFQKSRWNLGTLVFSLALGVKMNILLYIPGLLVLYWKALGPLGMISNAVKIGLVQILLPLPFFLRSHPRQYLTSAFDFSRSFLYKWTVNWRFVPESTFLSREFHVGLMAVQLVVLAGFGWRWCRSEHGGAIGVLRRGLSRRKGNTVGRSIEGREIVAIMFTSNLIGMVFARSLHYQFQSWYFHQIPLLLALTAYPLPIKAVLFAMTEYGWSLYPSSDISSATLIAAHIMVLLGIWINDAEGRAPSLPPSLSQSRAPAITEIKGKKER</sequence>
<feature type="transmembrane region" description="Helical" evidence="14">
    <location>
        <begin position="170"/>
        <end position="193"/>
    </location>
</feature>
<evidence type="ECO:0000256" key="8">
    <source>
        <dbReference type="ARBA" id="ARBA00022824"/>
    </source>
</evidence>
<evidence type="ECO:0000256" key="4">
    <source>
        <dbReference type="ARBA" id="ARBA00015561"/>
    </source>
</evidence>
<keyword evidence="6 14" id="KW-0808">Transferase</keyword>
<dbReference type="EMBL" id="LN483167">
    <property type="protein sequence ID" value="CDZ96769.1"/>
    <property type="molecule type" value="Genomic_DNA"/>
</dbReference>
<feature type="transmembrane region" description="Helical" evidence="14">
    <location>
        <begin position="205"/>
        <end position="227"/>
    </location>
</feature>
<keyword evidence="8 14" id="KW-0256">Endoplasmic reticulum</keyword>
<evidence type="ECO:0000256" key="1">
    <source>
        <dbReference type="ARBA" id="ARBA00004477"/>
    </source>
</evidence>
<comment type="subcellular location">
    <subcellularLocation>
        <location evidence="1 14">Endoplasmic reticulum membrane</location>
        <topology evidence="1 14">Multi-pass membrane protein</topology>
    </subcellularLocation>
</comment>
<evidence type="ECO:0000256" key="6">
    <source>
        <dbReference type="ARBA" id="ARBA00022679"/>
    </source>
</evidence>
<comment type="function">
    <text evidence="11 14">Dol-P-Man:Man(5)GlcNAc(2)-PP-Dol alpha-1,3-mannosyltransferase that operates in the biosynthetic pathway of dolichol-linked oligosaccharides, the glycan precursors employed in protein asparagine (N)-glycosylation. The assembly of dolichol-linked oligosaccharides begins on the cytosolic side of the endoplasmic reticulum membrane and finishes in its lumen. The sequential addition of sugars to dolichol pyrophosphate produces dolichol-linked oligosaccharides containing fourteen sugars, including two GlcNAcs, nine mannoses and three glucoses. Once assembled, the oligosaccharide is transferred from the lipid to nascent proteins by oligosaccharyltransferases. In the lumen of the endoplasmic reticulum, adds the first dolichyl beta-D-mannosyl phosphate derived mannose in an alpha-1,3 linkage to Man(5)GlcNAc(2)-PP-dolichol to produce Man(6)GlcNAc(2)-PP-dolichol.</text>
</comment>
<evidence type="ECO:0000256" key="11">
    <source>
        <dbReference type="ARBA" id="ARBA00044743"/>
    </source>
</evidence>
<evidence type="ECO:0000313" key="16">
    <source>
        <dbReference type="EMBL" id="CDZ96769.1"/>
    </source>
</evidence>